<evidence type="ECO:0000313" key="2">
    <source>
        <dbReference type="Proteomes" id="UP000616499"/>
    </source>
</evidence>
<keyword evidence="2" id="KW-1185">Reference proteome</keyword>
<accession>A0ABQ2H4V0</accession>
<protein>
    <submittedName>
        <fullName evidence="1">Uncharacterized protein</fullName>
    </submittedName>
</protein>
<sequence>MPLIGLRGEARIMVLYEFKSGDFKLLFAHGHGPWLSLTQPVPLTT</sequence>
<dbReference type="Proteomes" id="UP000616499">
    <property type="component" value="Unassembled WGS sequence"/>
</dbReference>
<comment type="caution">
    <text evidence="1">The sequence shown here is derived from an EMBL/GenBank/DDBJ whole genome shotgun (WGS) entry which is preliminary data.</text>
</comment>
<reference evidence="2" key="1">
    <citation type="journal article" date="2019" name="Int. J. Syst. Evol. Microbiol.">
        <title>The Global Catalogue of Microorganisms (GCM) 10K type strain sequencing project: providing services to taxonomists for standard genome sequencing and annotation.</title>
        <authorList>
            <consortium name="The Broad Institute Genomics Platform"/>
            <consortium name="The Broad Institute Genome Sequencing Center for Infectious Disease"/>
            <person name="Wu L."/>
            <person name="Ma J."/>
        </authorList>
    </citation>
    <scope>NUCLEOTIDE SEQUENCE [LARGE SCALE GENOMIC DNA]</scope>
    <source>
        <strain evidence="2">JCM 13501</strain>
    </source>
</reference>
<gene>
    <name evidence="1" type="ORF">GCM10009425_47040</name>
</gene>
<name>A0ABQ2H4V0_9PSED</name>
<dbReference type="EMBL" id="BMNW01000021">
    <property type="protein sequence ID" value="GGM30976.1"/>
    <property type="molecule type" value="Genomic_DNA"/>
</dbReference>
<evidence type="ECO:0000313" key="1">
    <source>
        <dbReference type="EMBL" id="GGM30976.1"/>
    </source>
</evidence>
<proteinExistence type="predicted"/>
<organism evidence="1 2">
    <name type="scientific">Pseudomonas asuensis</name>
    <dbReference type="NCBI Taxonomy" id="1825787"/>
    <lineage>
        <taxon>Bacteria</taxon>
        <taxon>Pseudomonadati</taxon>
        <taxon>Pseudomonadota</taxon>
        <taxon>Gammaproteobacteria</taxon>
        <taxon>Pseudomonadales</taxon>
        <taxon>Pseudomonadaceae</taxon>
        <taxon>Pseudomonas</taxon>
    </lineage>
</organism>